<dbReference type="InterPro" id="IPR013325">
    <property type="entry name" value="RNA_pol_sigma_r2"/>
</dbReference>
<dbReference type="PANTHER" id="PTHR43133">
    <property type="entry name" value="RNA POLYMERASE ECF-TYPE SIGMA FACTO"/>
    <property type="match status" value="1"/>
</dbReference>
<comment type="similarity">
    <text evidence="1">Belongs to the sigma-70 factor family. ECF subfamily.</text>
</comment>
<dbReference type="eggNOG" id="COG1595">
    <property type="taxonomic scope" value="Bacteria"/>
</dbReference>
<accession>A0A0L8LEB5</accession>
<dbReference type="Pfam" id="PF13490">
    <property type="entry name" value="zf-HC2"/>
    <property type="match status" value="1"/>
</dbReference>
<organism evidence="9 10">
    <name type="scientific">Streptomyces resistomycificus</name>
    <dbReference type="NCBI Taxonomy" id="67356"/>
    <lineage>
        <taxon>Bacteria</taxon>
        <taxon>Bacillati</taxon>
        <taxon>Actinomycetota</taxon>
        <taxon>Actinomycetes</taxon>
        <taxon>Kitasatosporales</taxon>
        <taxon>Streptomycetaceae</taxon>
        <taxon>Streptomyces</taxon>
        <taxon>Streptomyces aurantiacus group</taxon>
    </lineage>
</organism>
<feature type="compositionally biased region" description="Low complexity" evidence="6">
    <location>
        <begin position="411"/>
        <end position="432"/>
    </location>
</feature>
<keyword evidence="10" id="KW-1185">Reference proteome</keyword>
<evidence type="ECO:0000313" key="9">
    <source>
        <dbReference type="EMBL" id="KOG36467.1"/>
    </source>
</evidence>
<proteinExistence type="inferred from homology"/>
<dbReference type="InterPro" id="IPR039425">
    <property type="entry name" value="RNA_pol_sigma-70-like"/>
</dbReference>
<evidence type="ECO:0000256" key="5">
    <source>
        <dbReference type="ARBA" id="ARBA00023163"/>
    </source>
</evidence>
<dbReference type="GO" id="GO:0003677">
    <property type="term" value="F:DNA binding"/>
    <property type="evidence" value="ECO:0007669"/>
    <property type="project" value="UniProtKB-KW"/>
</dbReference>
<dbReference type="AlphaFoldDB" id="A0A0L8LEB5"/>
<feature type="domain" description="Putative zinc-finger" evidence="8">
    <location>
        <begin position="189"/>
        <end position="223"/>
    </location>
</feature>
<feature type="domain" description="RNA polymerase sigma-70 region 2" evidence="7">
    <location>
        <begin position="24"/>
        <end position="81"/>
    </location>
</feature>
<dbReference type="InterPro" id="IPR014284">
    <property type="entry name" value="RNA_pol_sigma-70_dom"/>
</dbReference>
<name>A0A0L8LEB5_9ACTN</name>
<protein>
    <recommendedName>
        <fullName evidence="11">RNA polymerase subunit sigma-70</fullName>
    </recommendedName>
</protein>
<comment type="caution">
    <text evidence="9">The sequence shown here is derived from an EMBL/GenBank/DDBJ whole genome shotgun (WGS) entry which is preliminary data.</text>
</comment>
<feature type="compositionally biased region" description="Pro residues" evidence="6">
    <location>
        <begin position="483"/>
        <end position="495"/>
    </location>
</feature>
<dbReference type="EMBL" id="LGUS01000128">
    <property type="protein sequence ID" value="KOG36467.1"/>
    <property type="molecule type" value="Genomic_DNA"/>
</dbReference>
<evidence type="ECO:0000259" key="7">
    <source>
        <dbReference type="Pfam" id="PF04542"/>
    </source>
</evidence>
<keyword evidence="3" id="KW-0731">Sigma factor</keyword>
<dbReference type="InterPro" id="IPR013324">
    <property type="entry name" value="RNA_pol_sigma_r3/r4-like"/>
</dbReference>
<dbReference type="NCBIfam" id="TIGR02937">
    <property type="entry name" value="sigma70-ECF"/>
    <property type="match status" value="1"/>
</dbReference>
<evidence type="ECO:0000256" key="1">
    <source>
        <dbReference type="ARBA" id="ARBA00010641"/>
    </source>
</evidence>
<dbReference type="PANTHER" id="PTHR43133:SF8">
    <property type="entry name" value="RNA POLYMERASE SIGMA FACTOR HI_1459-RELATED"/>
    <property type="match status" value="1"/>
</dbReference>
<dbReference type="SUPFAM" id="SSF88946">
    <property type="entry name" value="Sigma2 domain of RNA polymerase sigma factors"/>
    <property type="match status" value="1"/>
</dbReference>
<dbReference type="Proteomes" id="UP000037251">
    <property type="component" value="Unassembled WGS sequence"/>
</dbReference>
<feature type="compositionally biased region" description="Acidic residues" evidence="6">
    <location>
        <begin position="496"/>
        <end position="517"/>
    </location>
</feature>
<gene>
    <name evidence="9" type="ORF">ADK37_13815</name>
</gene>
<feature type="region of interest" description="Disordered" evidence="6">
    <location>
        <begin position="327"/>
        <end position="370"/>
    </location>
</feature>
<dbReference type="GO" id="GO:0006352">
    <property type="term" value="P:DNA-templated transcription initiation"/>
    <property type="evidence" value="ECO:0007669"/>
    <property type="project" value="InterPro"/>
</dbReference>
<keyword evidence="4" id="KW-0238">DNA-binding</keyword>
<dbReference type="Pfam" id="PF04542">
    <property type="entry name" value="Sigma70_r2"/>
    <property type="match status" value="1"/>
</dbReference>
<evidence type="ECO:0000259" key="8">
    <source>
        <dbReference type="Pfam" id="PF13490"/>
    </source>
</evidence>
<dbReference type="Gene3D" id="1.10.1740.10">
    <property type="match status" value="1"/>
</dbReference>
<feature type="region of interest" description="Disordered" evidence="6">
    <location>
        <begin position="85"/>
        <end position="113"/>
    </location>
</feature>
<evidence type="ECO:0000313" key="10">
    <source>
        <dbReference type="Proteomes" id="UP000037251"/>
    </source>
</evidence>
<feature type="region of interest" description="Disordered" evidence="6">
    <location>
        <begin position="393"/>
        <end position="594"/>
    </location>
</feature>
<dbReference type="OrthoDB" id="4990598at2"/>
<dbReference type="PATRIC" id="fig|67356.5.peg.2977"/>
<keyword evidence="5" id="KW-0804">Transcription</keyword>
<reference evidence="10" key="1">
    <citation type="submission" date="2015-07" db="EMBL/GenBank/DDBJ databases">
        <authorList>
            <person name="Ju K.-S."/>
            <person name="Doroghazi J.R."/>
            <person name="Metcalf W.W."/>
        </authorList>
    </citation>
    <scope>NUCLEOTIDE SEQUENCE [LARGE SCALE GENOMIC DNA]</scope>
    <source>
        <strain evidence="10">NRRL 2290</strain>
    </source>
</reference>
<dbReference type="GO" id="GO:0016987">
    <property type="term" value="F:sigma factor activity"/>
    <property type="evidence" value="ECO:0007669"/>
    <property type="project" value="UniProtKB-KW"/>
</dbReference>
<evidence type="ECO:0000256" key="6">
    <source>
        <dbReference type="SAM" id="MobiDB-lite"/>
    </source>
</evidence>
<keyword evidence="2" id="KW-0805">Transcription regulation</keyword>
<dbReference type="Gene3D" id="1.10.10.10">
    <property type="entry name" value="Winged helix-like DNA-binding domain superfamily/Winged helix DNA-binding domain"/>
    <property type="match status" value="1"/>
</dbReference>
<sequence>MTDGPGPATVPAQASATVRYTRIFEEQQPRLVAYARSLTRNSWTAEDLVAEAHFRVWRRLSAGHEIDNVPAYLMTTVRHLAGAVATATRETPQDPQTAAERSGPADSLAGDPAEQVSSVDLLTRVLGQLPERWVEALWLAEAEGQSLEVVGQRIGAKQGATAVLLHRAREGMRQAFLRVQTGAPDDPACEVHWVRMPAYVRGNATARQSERLLGHIDTCDDCRHRLAILMRANDRLPALVGPALLVFALGGTGKYVLSLAAASTGAATALGGSGGAAGSGGAGFLDATRQAVTTGGGAKVPAAVAAGAAAVTATALALVLALGAGDPSTTTPDRKPLAQAPAARPSKGTAPVGDAPKGLEGSAGSEDRGKVERAWVDGGGMVVVAKDTVDAGDSTVAPVAPVGRTAEEPVGDAPVGGTPVGGAPVVAGPVDEGPVDEEPVNDGPVNDGPVDEGPTDEPPPQEGPGPEDGGSTPAPADPVEADPNPPVQENPPGETPEPEAPEVQEPPSEEPPSEEPPSEAPGQGAPETEAPPTPSPEPTPAPTPTPTPTPTPEPTPTPTPVQNPSDPAEHTDPPSPNPGAGCGDGSEEEARLEY</sequence>
<evidence type="ECO:0008006" key="11">
    <source>
        <dbReference type="Google" id="ProtNLM"/>
    </source>
</evidence>
<dbReference type="InterPro" id="IPR036388">
    <property type="entry name" value="WH-like_DNA-bd_sf"/>
</dbReference>
<dbReference type="SUPFAM" id="SSF88659">
    <property type="entry name" value="Sigma3 and sigma4 domains of RNA polymerase sigma factors"/>
    <property type="match status" value="1"/>
</dbReference>
<feature type="compositionally biased region" description="Pro residues" evidence="6">
    <location>
        <begin position="529"/>
        <end position="561"/>
    </location>
</feature>
<dbReference type="RefSeq" id="WP_063785367.1">
    <property type="nucleotide sequence ID" value="NZ_KQ949001.1"/>
</dbReference>
<dbReference type="InterPro" id="IPR027383">
    <property type="entry name" value="Znf_put"/>
</dbReference>
<evidence type="ECO:0000256" key="3">
    <source>
        <dbReference type="ARBA" id="ARBA00023082"/>
    </source>
</evidence>
<evidence type="ECO:0000256" key="2">
    <source>
        <dbReference type="ARBA" id="ARBA00023015"/>
    </source>
</evidence>
<dbReference type="InterPro" id="IPR007627">
    <property type="entry name" value="RNA_pol_sigma70_r2"/>
</dbReference>
<evidence type="ECO:0000256" key="4">
    <source>
        <dbReference type="ARBA" id="ARBA00023125"/>
    </source>
</evidence>